<keyword evidence="11" id="KW-1185">Reference proteome</keyword>
<evidence type="ECO:0000313" key="11">
    <source>
        <dbReference type="Proteomes" id="UP000288096"/>
    </source>
</evidence>
<dbReference type="GO" id="GO:0031293">
    <property type="term" value="P:membrane protein intracellular domain proteolysis"/>
    <property type="evidence" value="ECO:0007669"/>
    <property type="project" value="TreeGrafter"/>
</dbReference>
<feature type="region of interest" description="Disordered" evidence="7">
    <location>
        <begin position="1"/>
        <end position="23"/>
    </location>
</feature>
<keyword evidence="4 8" id="KW-0812">Transmembrane</keyword>
<evidence type="ECO:0000313" key="10">
    <source>
        <dbReference type="EMBL" id="GBC59602.1"/>
    </source>
</evidence>
<feature type="domain" description="Peptidase M50" evidence="9">
    <location>
        <begin position="215"/>
        <end position="316"/>
    </location>
</feature>
<evidence type="ECO:0000256" key="3">
    <source>
        <dbReference type="ARBA" id="ARBA00007931"/>
    </source>
</evidence>
<evidence type="ECO:0000256" key="4">
    <source>
        <dbReference type="ARBA" id="ARBA00022692"/>
    </source>
</evidence>
<comment type="caution">
    <text evidence="10">The sequence shown here is derived from an EMBL/GenBank/DDBJ whole genome shotgun (WGS) entry which is preliminary data.</text>
</comment>
<reference evidence="11" key="2">
    <citation type="submission" date="2019-01" db="EMBL/GenBank/DDBJ databases">
        <title>Genome sequence of Desulfonema ishimotonii strain Tokyo 01.</title>
        <authorList>
            <person name="Fukui M."/>
        </authorList>
    </citation>
    <scope>NUCLEOTIDE SEQUENCE [LARGE SCALE GENOMIC DNA]</scope>
    <source>
        <strain evidence="11">Tokyo 01</strain>
    </source>
</reference>
<dbReference type="PANTHER" id="PTHR13325:SF3">
    <property type="entry name" value="MEMBRANE-BOUND TRANSCRIPTION FACTOR SITE-2 PROTEASE"/>
    <property type="match status" value="1"/>
</dbReference>
<feature type="transmembrane region" description="Helical" evidence="8">
    <location>
        <begin position="238"/>
        <end position="257"/>
    </location>
</feature>
<evidence type="ECO:0000256" key="7">
    <source>
        <dbReference type="SAM" id="MobiDB-lite"/>
    </source>
</evidence>
<gene>
    <name evidence="10" type="ORF">DENIS_0541</name>
</gene>
<accession>A0A401FRK5</accession>
<evidence type="ECO:0000256" key="2">
    <source>
        <dbReference type="ARBA" id="ARBA00004127"/>
    </source>
</evidence>
<dbReference type="Proteomes" id="UP000288096">
    <property type="component" value="Unassembled WGS sequence"/>
</dbReference>
<dbReference type="OrthoDB" id="9759690at2"/>
<feature type="transmembrane region" description="Helical" evidence="8">
    <location>
        <begin position="405"/>
        <end position="423"/>
    </location>
</feature>
<dbReference type="GO" id="GO:0016020">
    <property type="term" value="C:membrane"/>
    <property type="evidence" value="ECO:0007669"/>
    <property type="project" value="InterPro"/>
</dbReference>
<feature type="transmembrane region" description="Helical" evidence="8">
    <location>
        <begin position="278"/>
        <end position="297"/>
    </location>
</feature>
<evidence type="ECO:0000256" key="8">
    <source>
        <dbReference type="SAM" id="Phobius"/>
    </source>
</evidence>
<evidence type="ECO:0000256" key="1">
    <source>
        <dbReference type="ARBA" id="ARBA00001947"/>
    </source>
</evidence>
<feature type="transmembrane region" description="Helical" evidence="8">
    <location>
        <begin position="443"/>
        <end position="461"/>
    </location>
</feature>
<dbReference type="InterPro" id="IPR001193">
    <property type="entry name" value="MBTPS2"/>
</dbReference>
<name>A0A401FRK5_9BACT</name>
<dbReference type="EMBL" id="BEXT01000001">
    <property type="protein sequence ID" value="GBC59602.1"/>
    <property type="molecule type" value="Genomic_DNA"/>
</dbReference>
<keyword evidence="6 8" id="KW-0472">Membrane</keyword>
<reference evidence="11" key="1">
    <citation type="submission" date="2017-11" db="EMBL/GenBank/DDBJ databases">
        <authorList>
            <person name="Watanabe M."/>
            <person name="Kojima H."/>
        </authorList>
    </citation>
    <scope>NUCLEOTIDE SEQUENCE [LARGE SCALE GENOMIC DNA]</scope>
    <source>
        <strain evidence="11">Tokyo 01</strain>
    </source>
</reference>
<comment type="subcellular location">
    <subcellularLocation>
        <location evidence="2">Endomembrane system</location>
        <topology evidence="2">Multi-pass membrane protein</topology>
    </subcellularLocation>
</comment>
<dbReference type="GO" id="GO:0004222">
    <property type="term" value="F:metalloendopeptidase activity"/>
    <property type="evidence" value="ECO:0007669"/>
    <property type="project" value="InterPro"/>
</dbReference>
<dbReference type="GO" id="GO:0012505">
    <property type="term" value="C:endomembrane system"/>
    <property type="evidence" value="ECO:0007669"/>
    <property type="project" value="UniProtKB-SubCell"/>
</dbReference>
<keyword evidence="5 8" id="KW-1133">Transmembrane helix</keyword>
<dbReference type="PANTHER" id="PTHR13325">
    <property type="entry name" value="PROTEASE M50 MEMBRANE-BOUND TRANSCRIPTION FACTOR SITE 2 PROTEASE"/>
    <property type="match status" value="1"/>
</dbReference>
<evidence type="ECO:0000256" key="5">
    <source>
        <dbReference type="ARBA" id="ARBA00022989"/>
    </source>
</evidence>
<dbReference type="RefSeq" id="WP_124327103.1">
    <property type="nucleotide sequence ID" value="NZ_BEXT01000001.1"/>
</dbReference>
<feature type="transmembrane region" description="Helical" evidence="8">
    <location>
        <begin position="376"/>
        <end position="399"/>
    </location>
</feature>
<feature type="transmembrane region" description="Helical" evidence="8">
    <location>
        <begin position="206"/>
        <end position="226"/>
    </location>
</feature>
<feature type="transmembrane region" description="Helical" evidence="8">
    <location>
        <begin position="177"/>
        <end position="194"/>
    </location>
</feature>
<dbReference type="Pfam" id="PF02163">
    <property type="entry name" value="Peptidase_M50"/>
    <property type="match status" value="1"/>
</dbReference>
<protein>
    <submittedName>
        <fullName evidence="10">Hemolysin D</fullName>
    </submittedName>
</protein>
<dbReference type="InterPro" id="IPR008915">
    <property type="entry name" value="Peptidase_M50"/>
</dbReference>
<sequence length="731" mass="82494">MNMTISDKQEEQTRKASPPDGEARSIQNLLQIPWQGLRPDLMLHPGPVDFDGQRSWVLEDPVRGSNFRLGYAEGELLYRLLTHPDIDSAVRSLYTTTTLRPPVQEILSFISMLQRERLARMPDETVIREETESGGGANPTLIQQILKGNIFFRVPLLRPDAFLSHTLPWVSVLWSPLIRWLCILCGFTGLTLTLQEIENYLGTVSYLFTPAGGLAFFVSLLLLKIGHEFGHAYAAKSMGLHVRSMGVMFIVVWPLLYTDTTDVWKMPDRRRRIRVSLAGVRFEMAVAGIALMLWAFLPDGILRSLMFFLSGTSLFSSVFINLNPFMRYDGYYFLMDFWGIDNLRPRAAALLRHAVRRLLLDWQGPVPEIHPQRGALIVYGLLAALYRIFIGISIAIGIYYLFFPALGLIVLAVDLWLFLILPFRNEIRAVVKGRQHWGSRRRLAVTACGFAGICILGFAPLPKMLHVPCLLMARGAIRVEATSAGQLADDLPRQGQEIHRADLLARISSDPLLHEMQKVRFELEKVRASVRALGSGGEQGAYRKWLLAEQARLRAALDKYAEAVAQLEIRSPLDGRVTDVNPDLYAGASVARGAWLFTVAAPEAHELKAYVHETRVDQIKEFDETGAQVRFQAPELPPLSARLVEKGIFPVRIFPNNSLFDVAGGPIDSVADQFGRRPRDAYFVYTFDVPHVPEQIANGMPSWVWMKSRPRPLVVRWFGVIWNNIVERGLF</sequence>
<evidence type="ECO:0000256" key="6">
    <source>
        <dbReference type="ARBA" id="ARBA00023136"/>
    </source>
</evidence>
<evidence type="ECO:0000259" key="9">
    <source>
        <dbReference type="Pfam" id="PF02163"/>
    </source>
</evidence>
<dbReference type="GO" id="GO:0005737">
    <property type="term" value="C:cytoplasm"/>
    <property type="evidence" value="ECO:0007669"/>
    <property type="project" value="TreeGrafter"/>
</dbReference>
<dbReference type="AlphaFoldDB" id="A0A401FRK5"/>
<proteinExistence type="inferred from homology"/>
<comment type="cofactor">
    <cofactor evidence="1">
        <name>Zn(2+)</name>
        <dbReference type="ChEBI" id="CHEBI:29105"/>
    </cofactor>
</comment>
<feature type="transmembrane region" description="Helical" evidence="8">
    <location>
        <begin position="303"/>
        <end position="322"/>
    </location>
</feature>
<comment type="similarity">
    <text evidence="3">Belongs to the peptidase M50B family.</text>
</comment>
<organism evidence="10 11">
    <name type="scientific">Desulfonema ishimotonii</name>
    <dbReference type="NCBI Taxonomy" id="45657"/>
    <lineage>
        <taxon>Bacteria</taxon>
        <taxon>Pseudomonadati</taxon>
        <taxon>Thermodesulfobacteriota</taxon>
        <taxon>Desulfobacteria</taxon>
        <taxon>Desulfobacterales</taxon>
        <taxon>Desulfococcaceae</taxon>
        <taxon>Desulfonema</taxon>
    </lineage>
</organism>